<dbReference type="InterPro" id="IPR001753">
    <property type="entry name" value="Enoyl-CoA_hydra/iso"/>
</dbReference>
<dbReference type="Gene3D" id="3.90.226.10">
    <property type="entry name" value="2-enoyl-CoA Hydratase, Chain A, domain 1"/>
    <property type="match status" value="1"/>
</dbReference>
<dbReference type="NCBIfam" id="NF005879">
    <property type="entry name" value="PRK07827.1"/>
    <property type="match status" value="1"/>
</dbReference>
<evidence type="ECO:0000313" key="3">
    <source>
        <dbReference type="Proteomes" id="UP000619293"/>
    </source>
</evidence>
<comment type="caution">
    <text evidence="2">The sequence shown here is derived from an EMBL/GenBank/DDBJ whole genome shotgun (WGS) entry which is preliminary data.</text>
</comment>
<evidence type="ECO:0000313" key="2">
    <source>
        <dbReference type="EMBL" id="GIF93442.1"/>
    </source>
</evidence>
<dbReference type="Gene3D" id="1.10.12.10">
    <property type="entry name" value="Lyase 2-enoyl-coa Hydratase, Chain A, domain 2"/>
    <property type="match status" value="1"/>
</dbReference>
<name>A0A8J3K5Z7_9ACTN</name>
<dbReference type="RefSeq" id="WP_191841603.1">
    <property type="nucleotide sequence ID" value="NZ_BAAALB010000012.1"/>
</dbReference>
<dbReference type="InterPro" id="IPR051683">
    <property type="entry name" value="Enoyl-CoA_Hydratase/Isomerase"/>
</dbReference>
<evidence type="ECO:0000256" key="1">
    <source>
        <dbReference type="ARBA" id="ARBA00005254"/>
    </source>
</evidence>
<dbReference type="InterPro" id="IPR014748">
    <property type="entry name" value="Enoyl-CoA_hydra_C"/>
</dbReference>
<dbReference type="InterPro" id="IPR029045">
    <property type="entry name" value="ClpP/crotonase-like_dom_sf"/>
</dbReference>
<dbReference type="AlphaFoldDB" id="A0A8J3K5Z7"/>
<organism evidence="2 3">
    <name type="scientific">Catellatospora chokoriensis</name>
    <dbReference type="NCBI Taxonomy" id="310353"/>
    <lineage>
        <taxon>Bacteria</taxon>
        <taxon>Bacillati</taxon>
        <taxon>Actinomycetota</taxon>
        <taxon>Actinomycetes</taxon>
        <taxon>Micromonosporales</taxon>
        <taxon>Micromonosporaceae</taxon>
        <taxon>Catellatospora</taxon>
    </lineage>
</organism>
<reference evidence="2 3" key="1">
    <citation type="submission" date="2021-01" db="EMBL/GenBank/DDBJ databases">
        <title>Whole genome shotgun sequence of Catellatospora chokoriensis NBRC 107358.</title>
        <authorList>
            <person name="Komaki H."/>
            <person name="Tamura T."/>
        </authorList>
    </citation>
    <scope>NUCLEOTIDE SEQUENCE [LARGE SCALE GENOMIC DNA]</scope>
    <source>
        <strain evidence="2 3">NBRC 107358</strain>
    </source>
</reference>
<dbReference type="Proteomes" id="UP000619293">
    <property type="component" value="Unassembled WGS sequence"/>
</dbReference>
<proteinExistence type="inferred from homology"/>
<comment type="similarity">
    <text evidence="1">Belongs to the enoyl-CoA hydratase/isomerase family.</text>
</comment>
<dbReference type="PANTHER" id="PTHR42964:SF1">
    <property type="entry name" value="POLYKETIDE BIOSYNTHESIS ENOYL-COA HYDRATASE PKSH-RELATED"/>
    <property type="match status" value="1"/>
</dbReference>
<dbReference type="Pfam" id="PF00378">
    <property type="entry name" value="ECH_1"/>
    <property type="match status" value="1"/>
</dbReference>
<gene>
    <name evidence="2" type="ORF">Cch02nite_68860</name>
</gene>
<dbReference type="PANTHER" id="PTHR42964">
    <property type="entry name" value="ENOYL-COA HYDRATASE"/>
    <property type="match status" value="1"/>
</dbReference>
<dbReference type="EMBL" id="BONG01000064">
    <property type="protein sequence ID" value="GIF93442.1"/>
    <property type="molecule type" value="Genomic_DNA"/>
</dbReference>
<dbReference type="SUPFAM" id="SSF52096">
    <property type="entry name" value="ClpP/crotonase"/>
    <property type="match status" value="1"/>
</dbReference>
<protein>
    <submittedName>
        <fullName evidence="2">Enoyl-CoA hydratase</fullName>
    </submittedName>
</protein>
<keyword evidence="3" id="KW-1185">Reference proteome</keyword>
<accession>A0A8J3K5Z7</accession>
<sequence>MRVDAVPNLVTSTVERGVATLTLDSPHNRNALSAALVAQLGEALAVATADPGVRAVVLTHTGRVFCAGADLAEAAGGGIAEGTARLLGLLRAIVELPKPVVARVDGQVRAGGLGLLGACDIALAGPASGFAFTEARLGVAPAVISLTTLTRMPERAAARYYLTGEVFDAAAAVACGLVTLAGDDVDVLLADVLAGLRAASPQGLAASKLLTTAAVRRVLDEHGTRLAEESARLFATDEAVEGMTAFLQRRKPSWAA</sequence>
<dbReference type="CDD" id="cd06558">
    <property type="entry name" value="crotonase-like"/>
    <property type="match status" value="1"/>
</dbReference>
<dbReference type="GO" id="GO:0003824">
    <property type="term" value="F:catalytic activity"/>
    <property type="evidence" value="ECO:0007669"/>
    <property type="project" value="UniProtKB-ARBA"/>
</dbReference>